<feature type="transmembrane region" description="Helical" evidence="9">
    <location>
        <begin position="5"/>
        <end position="22"/>
    </location>
</feature>
<evidence type="ECO:0000256" key="7">
    <source>
        <dbReference type="ARBA" id="ARBA00023136"/>
    </source>
</evidence>
<name>A0ABV5BY96_9BACL</name>
<evidence type="ECO:0000256" key="3">
    <source>
        <dbReference type="ARBA" id="ARBA00022692"/>
    </source>
</evidence>
<comment type="subcellular location">
    <subcellularLocation>
        <location evidence="1">Cell membrane</location>
        <topology evidence="1">Multi-pass membrane protein</topology>
    </subcellularLocation>
</comment>
<evidence type="ECO:0000313" key="11">
    <source>
        <dbReference type="Proteomes" id="UP001580430"/>
    </source>
</evidence>
<dbReference type="CDD" id="cd13123">
    <property type="entry name" value="MATE_MurJ_like"/>
    <property type="match status" value="1"/>
</dbReference>
<dbReference type="Pfam" id="PF03023">
    <property type="entry name" value="MurJ"/>
    <property type="match status" value="1"/>
</dbReference>
<keyword evidence="5 8" id="KW-0573">Peptidoglycan synthesis</keyword>
<dbReference type="PANTHER" id="PTHR47019">
    <property type="entry name" value="LIPID II FLIPPASE MURJ"/>
    <property type="match status" value="1"/>
</dbReference>
<dbReference type="PANTHER" id="PTHR47019:SF1">
    <property type="entry name" value="LIPID II FLIPPASE MURJ"/>
    <property type="match status" value="1"/>
</dbReference>
<gene>
    <name evidence="10" type="primary">murJ</name>
    <name evidence="10" type="ORF">ACE5LO_07535</name>
</gene>
<evidence type="ECO:0000256" key="1">
    <source>
        <dbReference type="ARBA" id="ARBA00004651"/>
    </source>
</evidence>
<dbReference type="PIRSF" id="PIRSF002869">
    <property type="entry name" value="MviN"/>
    <property type="match status" value="1"/>
</dbReference>
<proteinExistence type="inferred from homology"/>
<keyword evidence="7 8" id="KW-0472">Membrane</keyword>
<dbReference type="Proteomes" id="UP001580430">
    <property type="component" value="Unassembled WGS sequence"/>
</dbReference>
<feature type="transmembrane region" description="Helical" evidence="9">
    <location>
        <begin position="350"/>
        <end position="371"/>
    </location>
</feature>
<keyword evidence="3 9" id="KW-0812">Transmembrane</keyword>
<feature type="transmembrane region" description="Helical" evidence="9">
    <location>
        <begin position="229"/>
        <end position="250"/>
    </location>
</feature>
<comment type="similarity">
    <text evidence="8">Belongs to the MurJ/MviN family.</text>
</comment>
<feature type="transmembrane region" description="Helical" evidence="9">
    <location>
        <begin position="270"/>
        <end position="287"/>
    </location>
</feature>
<comment type="caution">
    <text evidence="10">The sequence shown here is derived from an EMBL/GenBank/DDBJ whole genome shotgun (WGS) entry which is preliminary data.</text>
</comment>
<evidence type="ECO:0000313" key="10">
    <source>
        <dbReference type="EMBL" id="MFB5760245.1"/>
    </source>
</evidence>
<feature type="transmembrane region" description="Helical" evidence="9">
    <location>
        <begin position="180"/>
        <end position="201"/>
    </location>
</feature>
<accession>A0ABV5BY96</accession>
<keyword evidence="8" id="KW-0961">Cell wall biogenesis/degradation</keyword>
<keyword evidence="2 8" id="KW-1003">Cell membrane</keyword>
<keyword evidence="4 8" id="KW-0133">Cell shape</keyword>
<dbReference type="PRINTS" id="PR01806">
    <property type="entry name" value="VIRFACTRMVIN"/>
</dbReference>
<evidence type="ECO:0000256" key="8">
    <source>
        <dbReference type="PIRNR" id="PIRNR002869"/>
    </source>
</evidence>
<evidence type="ECO:0000256" key="6">
    <source>
        <dbReference type="ARBA" id="ARBA00022989"/>
    </source>
</evidence>
<feature type="transmembrane region" description="Helical" evidence="9">
    <location>
        <begin position="378"/>
        <end position="398"/>
    </location>
</feature>
<evidence type="ECO:0000256" key="9">
    <source>
        <dbReference type="SAM" id="Phobius"/>
    </source>
</evidence>
<feature type="transmembrane region" description="Helical" evidence="9">
    <location>
        <begin position="86"/>
        <end position="110"/>
    </location>
</feature>
<dbReference type="EMBL" id="JBHIRY010000005">
    <property type="protein sequence ID" value="MFB5760245.1"/>
    <property type="molecule type" value="Genomic_DNA"/>
</dbReference>
<evidence type="ECO:0000256" key="5">
    <source>
        <dbReference type="ARBA" id="ARBA00022984"/>
    </source>
</evidence>
<keyword evidence="6 9" id="KW-1133">Transmembrane helix</keyword>
<feature type="transmembrane region" description="Helical" evidence="9">
    <location>
        <begin position="42"/>
        <end position="66"/>
    </location>
</feature>
<organism evidence="10 11">
    <name type="scientific">Paenibacillus medicaginis</name>
    <dbReference type="NCBI Taxonomy" id="1470560"/>
    <lineage>
        <taxon>Bacteria</taxon>
        <taxon>Bacillati</taxon>
        <taxon>Bacillota</taxon>
        <taxon>Bacilli</taxon>
        <taxon>Bacillales</taxon>
        <taxon>Paenibacillaceae</taxon>
        <taxon>Paenibacillus</taxon>
    </lineage>
</organism>
<feature type="transmembrane region" description="Helical" evidence="9">
    <location>
        <begin position="299"/>
        <end position="322"/>
    </location>
</feature>
<dbReference type="NCBIfam" id="TIGR01695">
    <property type="entry name" value="murJ_mviN"/>
    <property type="match status" value="1"/>
</dbReference>
<reference evidence="10 11" key="1">
    <citation type="submission" date="2024-09" db="EMBL/GenBank/DDBJ databases">
        <title>Paenibacillus zeirhizospherea sp. nov., isolated from surface of the maize (Zea mays) roots in a horticulture field, Hungary.</title>
        <authorList>
            <person name="Marton D."/>
            <person name="Farkas M."/>
            <person name="Bedics A."/>
            <person name="Toth E."/>
            <person name="Tancsics A."/>
            <person name="Boka K."/>
            <person name="Marati G."/>
            <person name="Kriszt B."/>
            <person name="Cserhati M."/>
        </authorList>
    </citation>
    <scope>NUCLEOTIDE SEQUENCE [LARGE SCALE GENOMIC DNA]</scope>
    <source>
        <strain evidence="10 11">JCM 18446</strain>
    </source>
</reference>
<feature type="transmembrane region" description="Helical" evidence="9">
    <location>
        <begin position="152"/>
        <end position="174"/>
    </location>
</feature>
<protein>
    <recommendedName>
        <fullName evidence="8">Lipid II flippase</fullName>
    </recommendedName>
</protein>
<evidence type="ECO:0000256" key="2">
    <source>
        <dbReference type="ARBA" id="ARBA00022475"/>
    </source>
</evidence>
<evidence type="ECO:0000256" key="4">
    <source>
        <dbReference type="ARBA" id="ARBA00022960"/>
    </source>
</evidence>
<dbReference type="InterPro" id="IPR004268">
    <property type="entry name" value="MurJ"/>
</dbReference>
<keyword evidence="8" id="KW-0813">Transport</keyword>
<feature type="transmembrane region" description="Helical" evidence="9">
    <location>
        <begin position="437"/>
        <end position="458"/>
    </location>
</feature>
<feature type="transmembrane region" description="Helical" evidence="9">
    <location>
        <begin position="122"/>
        <end position="140"/>
    </location>
</feature>
<comment type="function">
    <text evidence="8">Involved in peptidoglycan biosynthesis. Transports lipid-linked peptidoglycan precursors from the inner to the outer leaflet of the cytoplasmic membrane.</text>
</comment>
<dbReference type="InterPro" id="IPR051050">
    <property type="entry name" value="Lipid_II_flippase_MurJ/MviN"/>
</dbReference>
<keyword evidence="11" id="KW-1185">Reference proteome</keyword>
<feature type="transmembrane region" description="Helical" evidence="9">
    <location>
        <begin position="404"/>
        <end position="425"/>
    </location>
</feature>
<feature type="transmembrane region" description="Helical" evidence="9">
    <location>
        <begin position="470"/>
        <end position="490"/>
    </location>
</feature>
<dbReference type="RefSeq" id="WP_375519420.1">
    <property type="nucleotide sequence ID" value="NZ_JBHIRY010000005.1"/>
</dbReference>
<sequence>MGKHYIRVGIILLIVVAIGRLFGFVRETLIAASFGASGVTDAFFVAMSIPNIVFATISTTVGIIIVPTLTKISVKDEGLVNAYSSFICSALIGIVIFFSIIGAIASPLLIESIFHNLEYYQLAVLLTALYFPSLIPMTISHFLSSYLQVKKVFVLPTITQLISNILVVLATIFFAQTLGIQAVVVGTLTGITLQSIILYFFSKRYGFKLRIKAEFSKIKSYFKDDLKKISPIIFTSFVIQANLMIDRFLASYLGEGSISSLSFAFKINEFVTSIIITALGAILYPNFAELHQKNEIDKLKTLTFGSIKMILLIAIPLVLGFMEYSQSIVKVLFGYGEFNTDDINSTAACLYYYAVSIPFLIITSVLSRYFYAVEDVKAVLLNSVYYTLLNISLSLTLVNYLDALGIAIAFSLSSCVGCIMLLFKLYKRVRLFSWKDFLIITGKISAAAALMIVIVHSFNNLIKINQVLEMGIGGLIGVITYFSLLILFRVHDAKMILGMVKLKNKKQKAIING</sequence>